<dbReference type="SUPFAM" id="SSF52047">
    <property type="entry name" value="RNI-like"/>
    <property type="match status" value="1"/>
</dbReference>
<dbReference type="Proteomes" id="UP000807342">
    <property type="component" value="Unassembled WGS sequence"/>
</dbReference>
<comment type="caution">
    <text evidence="1">The sequence shown here is derived from an EMBL/GenBank/DDBJ whole genome shotgun (WGS) entry which is preliminary data.</text>
</comment>
<organism evidence="1 2">
    <name type="scientific">Macrolepiota fuliginosa MF-IS2</name>
    <dbReference type="NCBI Taxonomy" id="1400762"/>
    <lineage>
        <taxon>Eukaryota</taxon>
        <taxon>Fungi</taxon>
        <taxon>Dikarya</taxon>
        <taxon>Basidiomycota</taxon>
        <taxon>Agaricomycotina</taxon>
        <taxon>Agaricomycetes</taxon>
        <taxon>Agaricomycetidae</taxon>
        <taxon>Agaricales</taxon>
        <taxon>Agaricineae</taxon>
        <taxon>Agaricaceae</taxon>
        <taxon>Macrolepiota</taxon>
    </lineage>
</organism>
<evidence type="ECO:0000313" key="1">
    <source>
        <dbReference type="EMBL" id="KAF9453638.1"/>
    </source>
</evidence>
<gene>
    <name evidence="1" type="ORF">P691DRAFT_755266</name>
</gene>
<evidence type="ECO:0008006" key="3">
    <source>
        <dbReference type="Google" id="ProtNLM"/>
    </source>
</evidence>
<proteinExistence type="predicted"/>
<dbReference type="Gene3D" id="3.80.10.10">
    <property type="entry name" value="Ribonuclease Inhibitor"/>
    <property type="match status" value="1"/>
</dbReference>
<sequence length="371" mass="42180">MLYVSIFQLFLDPEDESTTPELTTAILQARAAVGHHLSAAVAALRNLRSVSWLHGLPEPLDITTDCVRALGTLRFLTHFEFHGKIDPNTTLSFQPLSNLRSVTVSWKSLPTEAFFLQVAQLITRSPNLQELTARNLLHPTDLPLDTLILPLPLPLPLTKLDLYGIRTTPDDVRTRIQHFRNLTTLVLVNSLWKLHESSLWPYLGEHTIHLKSLSTDAMIYPLLSDYLMSYTGLRELNLWAKHTDDDSGSVVDRFYSILAHHHRTLERAHIRSSRGKAWTQRPTDAQLEGILKCHKLKDLSVYLSFTREELESKNKTPVMIWLQAAMQLPELRHLRLCMQFGDLEEMAGWSRNGILKGDASGVREGFKVGPF</sequence>
<dbReference type="OrthoDB" id="3541472at2759"/>
<dbReference type="AlphaFoldDB" id="A0A9P6C9Z9"/>
<dbReference type="InterPro" id="IPR032675">
    <property type="entry name" value="LRR_dom_sf"/>
</dbReference>
<dbReference type="EMBL" id="MU151059">
    <property type="protein sequence ID" value="KAF9453638.1"/>
    <property type="molecule type" value="Genomic_DNA"/>
</dbReference>
<evidence type="ECO:0000313" key="2">
    <source>
        <dbReference type="Proteomes" id="UP000807342"/>
    </source>
</evidence>
<keyword evidence="2" id="KW-1185">Reference proteome</keyword>
<protein>
    <recommendedName>
        <fullName evidence="3">F-box domain-containing protein</fullName>
    </recommendedName>
</protein>
<reference evidence="1" key="1">
    <citation type="submission" date="2020-11" db="EMBL/GenBank/DDBJ databases">
        <authorList>
            <consortium name="DOE Joint Genome Institute"/>
            <person name="Ahrendt S."/>
            <person name="Riley R."/>
            <person name="Andreopoulos W."/>
            <person name="Labutti K."/>
            <person name="Pangilinan J."/>
            <person name="Ruiz-Duenas F.J."/>
            <person name="Barrasa J.M."/>
            <person name="Sanchez-Garcia M."/>
            <person name="Camarero S."/>
            <person name="Miyauchi S."/>
            <person name="Serrano A."/>
            <person name="Linde D."/>
            <person name="Babiker R."/>
            <person name="Drula E."/>
            <person name="Ayuso-Fernandez I."/>
            <person name="Pacheco R."/>
            <person name="Padilla G."/>
            <person name="Ferreira P."/>
            <person name="Barriuso J."/>
            <person name="Kellner H."/>
            <person name="Castanera R."/>
            <person name="Alfaro M."/>
            <person name="Ramirez L."/>
            <person name="Pisabarro A.G."/>
            <person name="Kuo A."/>
            <person name="Tritt A."/>
            <person name="Lipzen A."/>
            <person name="He G."/>
            <person name="Yan M."/>
            <person name="Ng V."/>
            <person name="Cullen D."/>
            <person name="Martin F."/>
            <person name="Rosso M.-N."/>
            <person name="Henrissat B."/>
            <person name="Hibbett D."/>
            <person name="Martinez A.T."/>
            <person name="Grigoriev I.V."/>
        </authorList>
    </citation>
    <scope>NUCLEOTIDE SEQUENCE</scope>
    <source>
        <strain evidence="1">MF-IS2</strain>
    </source>
</reference>
<name>A0A9P6C9Z9_9AGAR</name>
<accession>A0A9P6C9Z9</accession>